<evidence type="ECO:0000313" key="2">
    <source>
        <dbReference type="Proteomes" id="UP000477311"/>
    </source>
</evidence>
<dbReference type="EMBL" id="JAAKYA010000043">
    <property type="protein sequence ID" value="NGO39056.1"/>
    <property type="molecule type" value="Genomic_DNA"/>
</dbReference>
<name>A0A6M1RHE4_9BACT</name>
<gene>
    <name evidence="1" type="ORF">G4L39_06550</name>
</gene>
<reference evidence="1 2" key="1">
    <citation type="submission" date="2020-02" db="EMBL/GenBank/DDBJ databases">
        <title>Draft genome sequence of Limisphaera ngatamarikiensis NGM72.4T, a thermophilic Verrucomicrobia grouped in subdivision 3.</title>
        <authorList>
            <person name="Carere C.R."/>
            <person name="Steen J."/>
            <person name="Hugenholtz P."/>
            <person name="Stott M.B."/>
        </authorList>
    </citation>
    <scope>NUCLEOTIDE SEQUENCE [LARGE SCALE GENOMIC DNA]</scope>
    <source>
        <strain evidence="1 2">NGM72.4</strain>
    </source>
</reference>
<dbReference type="AlphaFoldDB" id="A0A6M1RHE4"/>
<keyword evidence="2" id="KW-1185">Reference proteome</keyword>
<evidence type="ECO:0000313" key="1">
    <source>
        <dbReference type="EMBL" id="NGO39056.1"/>
    </source>
</evidence>
<accession>A0A6M1RHE4</accession>
<protein>
    <submittedName>
        <fullName evidence="1">DUF3800 domain-containing protein</fullName>
    </submittedName>
</protein>
<comment type="caution">
    <text evidence="1">The sequence shown here is derived from an EMBL/GenBank/DDBJ whole genome shotgun (WGS) entry which is preliminary data.</text>
</comment>
<proteinExistence type="predicted"/>
<organism evidence="1 2">
    <name type="scientific">Limisphaera ngatamarikiensis</name>
    <dbReference type="NCBI Taxonomy" id="1324935"/>
    <lineage>
        <taxon>Bacteria</taxon>
        <taxon>Pseudomonadati</taxon>
        <taxon>Verrucomicrobiota</taxon>
        <taxon>Verrucomicrobiia</taxon>
        <taxon>Limisphaerales</taxon>
        <taxon>Limisphaeraceae</taxon>
        <taxon>Limisphaera</taxon>
    </lineage>
</organism>
<dbReference type="Proteomes" id="UP000477311">
    <property type="component" value="Unassembled WGS sequence"/>
</dbReference>
<sequence length="272" mass="30954">MLVVAGVLCDWDAVPGIVNEWRNVKTALGLPPEVEVKWNVPEGHPTRQALAQVQRTSKELREQAVKFVAGRYDLTFIAVVMLEQRDLSFWKKWVWRKTSVRDFYCEGLKYLVQRVAQEVVEARFQSCVIICDTPELGRESFTLRAIRRGSTAVEKTYQDWYRNGAGRGPGGQHKVVPLCEIGFHPSVLIGDATYHDMLQIADVVAGVTREWVGAARENRETSWKVECFKAISGRFRSRHGTPGLFGDGFVLWPSNPGLWEQLKRSLGYVMER</sequence>